<keyword evidence="2" id="KW-0560">Oxidoreductase</keyword>
<dbReference type="Gene3D" id="3.40.50.720">
    <property type="entry name" value="NAD(P)-binding Rossmann-like Domain"/>
    <property type="match status" value="1"/>
</dbReference>
<dbReference type="GO" id="GO:0016020">
    <property type="term" value="C:membrane"/>
    <property type="evidence" value="ECO:0007669"/>
    <property type="project" value="TreeGrafter"/>
</dbReference>
<dbReference type="SMART" id="SM00822">
    <property type="entry name" value="PKS_KR"/>
    <property type="match status" value="1"/>
</dbReference>
<dbReference type="EMBL" id="CAFBLP010000049">
    <property type="protein sequence ID" value="CAB4884137.1"/>
    <property type="molecule type" value="Genomic_DNA"/>
</dbReference>
<reference evidence="4" key="1">
    <citation type="submission" date="2020-05" db="EMBL/GenBank/DDBJ databases">
        <authorList>
            <person name="Chiriac C."/>
            <person name="Salcher M."/>
            <person name="Ghai R."/>
            <person name="Kavagutti S V."/>
        </authorList>
    </citation>
    <scope>NUCLEOTIDE SEQUENCE</scope>
</reference>
<gene>
    <name evidence="4" type="ORF">UFOPK3376_01893</name>
</gene>
<evidence type="ECO:0000259" key="3">
    <source>
        <dbReference type="SMART" id="SM00822"/>
    </source>
</evidence>
<dbReference type="AlphaFoldDB" id="A0A6J7EL61"/>
<accession>A0A6J7EL61</accession>
<dbReference type="PROSITE" id="PS00061">
    <property type="entry name" value="ADH_SHORT"/>
    <property type="match status" value="1"/>
</dbReference>
<dbReference type="GO" id="GO:0016491">
    <property type="term" value="F:oxidoreductase activity"/>
    <property type="evidence" value="ECO:0007669"/>
    <property type="project" value="UniProtKB-KW"/>
</dbReference>
<dbReference type="PRINTS" id="PR00081">
    <property type="entry name" value="GDHRDH"/>
</dbReference>
<dbReference type="PANTHER" id="PTHR44196">
    <property type="entry name" value="DEHYDROGENASE/REDUCTASE SDR FAMILY MEMBER 7B"/>
    <property type="match status" value="1"/>
</dbReference>
<dbReference type="InterPro" id="IPR036291">
    <property type="entry name" value="NAD(P)-bd_dom_sf"/>
</dbReference>
<evidence type="ECO:0000313" key="4">
    <source>
        <dbReference type="EMBL" id="CAB4884137.1"/>
    </source>
</evidence>
<dbReference type="InterPro" id="IPR057326">
    <property type="entry name" value="KR_dom"/>
</dbReference>
<protein>
    <submittedName>
        <fullName evidence="4">Unannotated protein</fullName>
    </submittedName>
</protein>
<evidence type="ECO:0000256" key="2">
    <source>
        <dbReference type="ARBA" id="ARBA00023002"/>
    </source>
</evidence>
<dbReference type="InterPro" id="IPR002347">
    <property type="entry name" value="SDR_fam"/>
</dbReference>
<proteinExistence type="inferred from homology"/>
<dbReference type="InterPro" id="IPR020904">
    <property type="entry name" value="Sc_DH/Rdtase_CS"/>
</dbReference>
<organism evidence="4">
    <name type="scientific">freshwater metagenome</name>
    <dbReference type="NCBI Taxonomy" id="449393"/>
    <lineage>
        <taxon>unclassified sequences</taxon>
        <taxon>metagenomes</taxon>
        <taxon>ecological metagenomes</taxon>
    </lineage>
</organism>
<name>A0A6J7EL61_9ZZZZ</name>
<dbReference type="PANTHER" id="PTHR44196:SF2">
    <property type="entry name" value="SHORT-CHAIN DEHYDROGENASE-RELATED"/>
    <property type="match status" value="1"/>
</dbReference>
<comment type="similarity">
    <text evidence="1">Belongs to the short-chain dehydrogenases/reductases (SDR) family.</text>
</comment>
<dbReference type="Pfam" id="PF00106">
    <property type="entry name" value="adh_short"/>
    <property type="match status" value="1"/>
</dbReference>
<dbReference type="SUPFAM" id="SSF51735">
    <property type="entry name" value="NAD(P)-binding Rossmann-fold domains"/>
    <property type="match status" value="1"/>
</dbReference>
<feature type="domain" description="Ketoreductase" evidence="3">
    <location>
        <begin position="7"/>
        <end position="180"/>
    </location>
</feature>
<dbReference type="PRINTS" id="PR00080">
    <property type="entry name" value="SDRFAMILY"/>
</dbReference>
<sequence>MQHYPFTSALITGASSGIGESMAHLLGQAGVPTVLVARRTERLEELAARYDRFEVLTADLNTVSGLAAVEARIVSDAALIDLVVNNAGFGTSGLFHEIDPDRLHDEIGLNVQALTRLSNAALRVMIPRGRGYLLNVSSVASFQPAPRLAVYAATKAYVTSLSESLHEEVRGTGVHVTALCPGLTKTEFQSVSNSEAYASSYPGFAWLKVDDVAAGGLGDVAKGKALSVPGVIYKGLTVVAGVTPRGLTRRLSSLVQRSGQ</sequence>
<evidence type="ECO:0000256" key="1">
    <source>
        <dbReference type="ARBA" id="ARBA00006484"/>
    </source>
</evidence>
<dbReference type="PIRSF" id="PIRSF000126">
    <property type="entry name" value="11-beta-HSD1"/>
    <property type="match status" value="1"/>
</dbReference>